<reference evidence="1 2" key="1">
    <citation type="submission" date="2019-08" db="EMBL/GenBank/DDBJ databases">
        <authorList>
            <person name="Herpell B J."/>
        </authorList>
    </citation>
    <scope>NUCLEOTIDE SEQUENCE [LARGE SCALE GENOMIC DNA]</scope>
    <source>
        <strain evidence="2">Msb3</strain>
    </source>
</reference>
<evidence type="ECO:0000313" key="1">
    <source>
        <dbReference type="EMBL" id="VVD31453.1"/>
    </source>
</evidence>
<sequence length="55" mass="5851">MNMGVHPAIGTAALNGGSVHRPAIEALNHLTLRASHIERVGQPEAMNRHKGDCGR</sequence>
<organism evidence="1 2">
    <name type="scientific">Paraburkholderia dioscoreae</name>
    <dbReference type="NCBI Taxonomy" id="2604047"/>
    <lineage>
        <taxon>Bacteria</taxon>
        <taxon>Pseudomonadati</taxon>
        <taxon>Pseudomonadota</taxon>
        <taxon>Betaproteobacteria</taxon>
        <taxon>Burkholderiales</taxon>
        <taxon>Burkholderiaceae</taxon>
        <taxon>Paraburkholderia</taxon>
    </lineage>
</organism>
<gene>
    <name evidence="1" type="ORF">PDMSB3_0150</name>
</gene>
<evidence type="ECO:0000313" key="2">
    <source>
        <dbReference type="Proteomes" id="UP000325811"/>
    </source>
</evidence>
<proteinExistence type="predicted"/>
<dbReference type="EMBL" id="LR699554">
    <property type="protein sequence ID" value="VVD31453.1"/>
    <property type="molecule type" value="Genomic_DNA"/>
</dbReference>
<name>A0A5Q4ZF70_9BURK</name>
<keyword evidence="2" id="KW-1185">Reference proteome</keyword>
<dbReference type="Proteomes" id="UP000325811">
    <property type="component" value="Chromosome II"/>
</dbReference>
<dbReference type="KEGG" id="pdio:PDMSB3_0150.1"/>
<protein>
    <submittedName>
        <fullName evidence="1">Uncharacterized protein</fullName>
    </submittedName>
</protein>
<accession>A0A5Q4ZF70</accession>
<dbReference type="AlphaFoldDB" id="A0A5Q4ZF70"/>